<proteinExistence type="predicted"/>
<feature type="compositionally biased region" description="Acidic residues" evidence="1">
    <location>
        <begin position="880"/>
        <end position="897"/>
    </location>
</feature>
<protein>
    <submittedName>
        <fullName evidence="2">Uncharacterized protein</fullName>
    </submittedName>
</protein>
<feature type="compositionally biased region" description="Basic and acidic residues" evidence="1">
    <location>
        <begin position="766"/>
        <end position="778"/>
    </location>
</feature>
<evidence type="ECO:0000313" key="2">
    <source>
        <dbReference type="EMBL" id="QDS70887.1"/>
    </source>
</evidence>
<accession>A0A517L5G3</accession>
<feature type="region of interest" description="Disordered" evidence="1">
    <location>
        <begin position="122"/>
        <end position="176"/>
    </location>
</feature>
<keyword evidence="3" id="KW-1185">Reference proteome</keyword>
<feature type="compositionally biased region" description="Basic and acidic residues" evidence="1">
    <location>
        <begin position="797"/>
        <end position="807"/>
    </location>
</feature>
<feature type="region of interest" description="Disordered" evidence="1">
    <location>
        <begin position="206"/>
        <end position="283"/>
    </location>
</feature>
<reference evidence="2 3" key="1">
    <citation type="submission" date="2019-07" db="EMBL/GenBank/DDBJ databases">
        <title>Finished genome of Venturia effusa.</title>
        <authorList>
            <person name="Young C.A."/>
            <person name="Cox M.P."/>
            <person name="Ganley A.R.D."/>
            <person name="David W.J."/>
        </authorList>
    </citation>
    <scope>NUCLEOTIDE SEQUENCE [LARGE SCALE GENOMIC DNA]</scope>
    <source>
        <strain evidence="3">albino</strain>
    </source>
</reference>
<feature type="compositionally biased region" description="Basic and acidic residues" evidence="1">
    <location>
        <begin position="743"/>
        <end position="753"/>
    </location>
</feature>
<feature type="compositionally biased region" description="Low complexity" evidence="1">
    <location>
        <begin position="464"/>
        <end position="476"/>
    </location>
</feature>
<name>A0A517L5G3_9PEZI</name>
<feature type="compositionally biased region" description="Low complexity" evidence="1">
    <location>
        <begin position="693"/>
        <end position="704"/>
    </location>
</feature>
<feature type="region of interest" description="Disordered" evidence="1">
    <location>
        <begin position="393"/>
        <end position="487"/>
    </location>
</feature>
<organism evidence="2 3">
    <name type="scientific">Venturia effusa</name>
    <dbReference type="NCBI Taxonomy" id="50376"/>
    <lineage>
        <taxon>Eukaryota</taxon>
        <taxon>Fungi</taxon>
        <taxon>Dikarya</taxon>
        <taxon>Ascomycota</taxon>
        <taxon>Pezizomycotina</taxon>
        <taxon>Dothideomycetes</taxon>
        <taxon>Pleosporomycetidae</taxon>
        <taxon>Venturiales</taxon>
        <taxon>Venturiaceae</taxon>
        <taxon>Venturia</taxon>
    </lineage>
</organism>
<dbReference type="EMBL" id="CP042189">
    <property type="protein sequence ID" value="QDS70887.1"/>
    <property type="molecule type" value="Genomic_DNA"/>
</dbReference>
<feature type="compositionally biased region" description="Polar residues" evidence="1">
    <location>
        <begin position="254"/>
        <end position="267"/>
    </location>
</feature>
<feature type="compositionally biased region" description="Basic and acidic residues" evidence="1">
    <location>
        <begin position="616"/>
        <end position="625"/>
    </location>
</feature>
<feature type="compositionally biased region" description="Polar residues" evidence="1">
    <location>
        <begin position="151"/>
        <end position="162"/>
    </location>
</feature>
<feature type="compositionally biased region" description="Basic and acidic residues" evidence="1">
    <location>
        <begin position="577"/>
        <end position="601"/>
    </location>
</feature>
<feature type="compositionally biased region" description="Basic and acidic residues" evidence="1">
    <location>
        <begin position="124"/>
        <end position="146"/>
    </location>
</feature>
<feature type="compositionally biased region" description="Low complexity" evidence="1">
    <location>
        <begin position="830"/>
        <end position="845"/>
    </location>
</feature>
<dbReference type="OrthoDB" id="10680618at2759"/>
<gene>
    <name evidence="2" type="ORF">FKW77_006088</name>
</gene>
<evidence type="ECO:0000256" key="1">
    <source>
        <dbReference type="SAM" id="MobiDB-lite"/>
    </source>
</evidence>
<sequence length="897" mass="99108">MADSVDDPSHALQAEDSNVSGSNAAPMRIAKYYRGLNANAQVQNWLEIQNRAHAAMGQIMDEQDATVPGELDPPGREVYNAWMEILQERPSDDPITLDNIEARHLSIVQRRVWDEILETSNRAHSPETRTEEHSGEETVDAPDLRGFEQPVSLTSEQSTTQARPPRGGGPGGLSLRSMDEVFNRRAIYSNVPPFISERRAAAAKDMEMRTAAATGPPKTKGKKVVPKSKASQKTIAIPEREPVDAPRSEGAGPRSSSRALPSDSGSAVASEPQVKPARAERPKGHLAPDELVWQNKWWRDWQEMTKAEKDAKRNAWRERRIAKQKPDTNYEPHLVGRKAFHAHFRTRGKIPLSEMKHRKVGFTLFGQLEGPLPDEDFYNNTANFPDRLNVARRERKAKEAATATEANDVNTKISTTRMRRRGTEDSSDSEIKSAASGSISAGLEPKLPAIADSEHESDQNTDKSSSAVTSAAQTTAVPPPKNVKLRDEEEKYAKSLLRKWEKLDDKSKKTLLSAWQTKHGDEPAFKGKKAEWWLWAKSEFNKKFPETIIYDTRFKNMNTRNWNSIVKRKSANVAGEGARKSSGKESNKEEHDALAKPRKGETGGLKAVRPAQVLKRSREAVHDEMGESDEDDTLSDLIPTSREPRLRLGKKRRKTTALEEHDDDDVMSFAPGPAPARLGDQEETQLKNQASEVVASSKDPAAKVAAKKLVLKKNIPISEDSTKQTRLTVKFKGMRSANSVKARKNDIDVKPPQREAGYSNLRKRNRQEEDGSREEDLSNKSVAAPPKDISGRKRVRREQDIQRDLGDSHMIAPLPRTVGSRKAGASTTRPAKAPSPAPSHSHAPALVISGGPAEQMPQEKSGIKLILKLGSGGGAAAEASDQDPVADEDSDEMSDAI</sequence>
<feature type="region of interest" description="Disordered" evidence="1">
    <location>
        <begin position="871"/>
        <end position="897"/>
    </location>
</feature>
<dbReference type="Proteomes" id="UP000316270">
    <property type="component" value="Chromosome 5"/>
</dbReference>
<dbReference type="AlphaFoldDB" id="A0A517L5G3"/>
<feature type="region of interest" description="Disordered" evidence="1">
    <location>
        <begin position="1"/>
        <end position="21"/>
    </location>
</feature>
<feature type="compositionally biased region" description="Basic and acidic residues" evidence="1">
    <location>
        <begin position="238"/>
        <end position="247"/>
    </location>
</feature>
<evidence type="ECO:0000313" key="3">
    <source>
        <dbReference type="Proteomes" id="UP000316270"/>
    </source>
</evidence>
<feature type="compositionally biased region" description="Basic and acidic residues" evidence="1">
    <location>
        <begin position="452"/>
        <end position="461"/>
    </location>
</feature>
<feature type="region of interest" description="Disordered" evidence="1">
    <location>
        <begin position="570"/>
        <end position="858"/>
    </location>
</feature>
<feature type="compositionally biased region" description="Polar residues" evidence="1">
    <location>
        <begin position="407"/>
        <end position="416"/>
    </location>
</feature>
<feature type="compositionally biased region" description="Low complexity" evidence="1">
    <location>
        <begin position="432"/>
        <end position="442"/>
    </location>
</feature>